<gene>
    <name evidence="1" type="ORF">H5410_004264</name>
</gene>
<evidence type="ECO:0000313" key="1">
    <source>
        <dbReference type="EMBL" id="KAG5632547.1"/>
    </source>
</evidence>
<dbReference type="AlphaFoldDB" id="A0A9J6B7H6"/>
<reference evidence="1 2" key="1">
    <citation type="submission" date="2020-09" db="EMBL/GenBank/DDBJ databases">
        <title>De no assembly of potato wild relative species, Solanum commersonii.</title>
        <authorList>
            <person name="Cho K."/>
        </authorList>
    </citation>
    <scope>NUCLEOTIDE SEQUENCE [LARGE SCALE GENOMIC DNA]</scope>
    <source>
        <strain evidence="1">LZ3.2</strain>
        <tissue evidence="1">Leaf</tissue>
    </source>
</reference>
<sequence>MSALVPMDNNVDGSRHSTSFIFSSCSSLNDDEIMTLLNDTSFDIYKESEVGFHGKNTERESHIENPKRILTKARELNTPLQC</sequence>
<accession>A0A9J6B7H6</accession>
<dbReference type="EMBL" id="JACXVP010000001">
    <property type="protein sequence ID" value="KAG5632547.1"/>
    <property type="molecule type" value="Genomic_DNA"/>
</dbReference>
<name>A0A9J6B7H6_SOLCO</name>
<organism evidence="1 2">
    <name type="scientific">Solanum commersonii</name>
    <name type="common">Commerson's wild potato</name>
    <name type="synonym">Commerson's nightshade</name>
    <dbReference type="NCBI Taxonomy" id="4109"/>
    <lineage>
        <taxon>Eukaryota</taxon>
        <taxon>Viridiplantae</taxon>
        <taxon>Streptophyta</taxon>
        <taxon>Embryophyta</taxon>
        <taxon>Tracheophyta</taxon>
        <taxon>Spermatophyta</taxon>
        <taxon>Magnoliopsida</taxon>
        <taxon>eudicotyledons</taxon>
        <taxon>Gunneridae</taxon>
        <taxon>Pentapetalae</taxon>
        <taxon>asterids</taxon>
        <taxon>lamiids</taxon>
        <taxon>Solanales</taxon>
        <taxon>Solanaceae</taxon>
        <taxon>Solanoideae</taxon>
        <taxon>Solaneae</taxon>
        <taxon>Solanum</taxon>
    </lineage>
</organism>
<keyword evidence="2" id="KW-1185">Reference proteome</keyword>
<protein>
    <submittedName>
        <fullName evidence="1">Uncharacterized protein</fullName>
    </submittedName>
</protein>
<comment type="caution">
    <text evidence="1">The sequence shown here is derived from an EMBL/GenBank/DDBJ whole genome shotgun (WGS) entry which is preliminary data.</text>
</comment>
<dbReference type="Proteomes" id="UP000824120">
    <property type="component" value="Chromosome 1"/>
</dbReference>
<evidence type="ECO:0000313" key="2">
    <source>
        <dbReference type="Proteomes" id="UP000824120"/>
    </source>
</evidence>
<proteinExistence type="predicted"/>